<evidence type="ECO:0000259" key="1">
    <source>
        <dbReference type="Pfam" id="PF06616"/>
    </source>
</evidence>
<feature type="domain" description="BsuBI/PstI restriction endonuclease" evidence="1">
    <location>
        <begin position="178"/>
        <end position="333"/>
    </location>
</feature>
<accession>A0A3A9YQ50</accession>
<dbReference type="EMBL" id="RBAL01000023">
    <property type="protein sequence ID" value="RKN37624.1"/>
    <property type="molecule type" value="Genomic_DNA"/>
</dbReference>
<comment type="caution">
    <text evidence="3">The sequence shown here is derived from an EMBL/GenBank/DDBJ whole genome shotgun (WGS) entry which is preliminary data.</text>
</comment>
<organism evidence="3 4">
    <name type="scientific">Streptomyces hoynatensis</name>
    <dbReference type="NCBI Taxonomy" id="1141874"/>
    <lineage>
        <taxon>Bacteria</taxon>
        <taxon>Bacillati</taxon>
        <taxon>Actinomycetota</taxon>
        <taxon>Actinomycetes</taxon>
        <taxon>Kitasatosporales</taxon>
        <taxon>Streptomycetaceae</taxon>
        <taxon>Streptomyces</taxon>
    </lineage>
</organism>
<evidence type="ECO:0000313" key="3">
    <source>
        <dbReference type="EMBL" id="RKN37624.1"/>
    </source>
</evidence>
<dbReference type="InterPro" id="IPR041962">
    <property type="entry name" value="BsuBI/PstI_N_sf"/>
</dbReference>
<dbReference type="Pfam" id="PF17728">
    <property type="entry name" value="BsuBI_PstI_RE_N"/>
    <property type="match status" value="1"/>
</dbReference>
<dbReference type="Gene3D" id="1.10.10.1820">
    <property type="entry name" value="BsuBI/PstI restriction endonuclease-like"/>
    <property type="match status" value="1"/>
</dbReference>
<evidence type="ECO:0000313" key="4">
    <source>
        <dbReference type="Proteomes" id="UP000272474"/>
    </source>
</evidence>
<sequence length="339" mass="37151">MLPSEITGMTATANPAASAIVFVAMYVGAIGDNAPIRPSTITWMSDAVAERRKDSERRGYYTAAMKKEKDVISFCDAIGVQRGPIWYANNSREPVRDESIDALINNGAVLNIRTHLSTNSPLARYTLAPDFAALLVPEMTGSALHEAIAKWQKTHLTPTGRRRAQLRRDPALNDESVHVHLPGAGIRTLHPGPSSVILKGVAEQFSTHLKQPNVLFISQPGEKVNLIDGHALESMGITVNKSALLPDCLMADLAPDHDEVWFIEAVFSGGVITNERKESLLAWAASQGLSPERCRFLSAFESRTHPEAKKALPMLADGTFAWFNDEPEHLLIWDSINLD</sequence>
<feature type="domain" description="BsuBI/PstI restriction endonuclease HTH" evidence="2">
    <location>
        <begin position="62"/>
        <end position="157"/>
    </location>
</feature>
<dbReference type="InterPro" id="IPR041963">
    <property type="entry name" value="BsuBI/PstI_C_sf"/>
</dbReference>
<dbReference type="GO" id="GO:0009307">
    <property type="term" value="P:DNA restriction-modification system"/>
    <property type="evidence" value="ECO:0007669"/>
    <property type="project" value="InterPro"/>
</dbReference>
<dbReference type="InterPro" id="IPR041454">
    <property type="entry name" value="BsuBI/PstI_N"/>
</dbReference>
<dbReference type="GO" id="GO:0000287">
    <property type="term" value="F:magnesium ion binding"/>
    <property type="evidence" value="ECO:0007669"/>
    <property type="project" value="InterPro"/>
</dbReference>
<dbReference type="GO" id="GO:0003677">
    <property type="term" value="F:DNA binding"/>
    <property type="evidence" value="ECO:0007669"/>
    <property type="project" value="InterPro"/>
</dbReference>
<name>A0A3A9YQ50_9ACTN</name>
<dbReference type="GO" id="GO:0009036">
    <property type="term" value="F:type II site-specific deoxyribonuclease activity"/>
    <property type="evidence" value="ECO:0007669"/>
    <property type="project" value="InterPro"/>
</dbReference>
<dbReference type="Gene3D" id="3.40.1350.80">
    <property type="match status" value="1"/>
</dbReference>
<protein>
    <recommendedName>
        <fullName evidence="5">Restriction endonuclease</fullName>
    </recommendedName>
</protein>
<reference evidence="3 4" key="1">
    <citation type="journal article" date="2014" name="Int. J. Syst. Evol. Microbiol.">
        <title>Streptomyces hoynatensis sp. nov., isolated from deep marine sediment.</title>
        <authorList>
            <person name="Veyisoglu A."/>
            <person name="Sahin N."/>
        </authorList>
    </citation>
    <scope>NUCLEOTIDE SEQUENCE [LARGE SCALE GENOMIC DNA]</scope>
    <source>
        <strain evidence="3 4">KCTC 29097</strain>
    </source>
</reference>
<evidence type="ECO:0000259" key="2">
    <source>
        <dbReference type="Pfam" id="PF17728"/>
    </source>
</evidence>
<dbReference type="AlphaFoldDB" id="A0A3A9YQ50"/>
<gene>
    <name evidence="3" type="ORF">D7294_27175</name>
</gene>
<proteinExistence type="predicted"/>
<keyword evidence="4" id="KW-1185">Reference proteome</keyword>
<dbReference type="Proteomes" id="UP000272474">
    <property type="component" value="Unassembled WGS sequence"/>
</dbReference>
<dbReference type="InterPro" id="IPR009528">
    <property type="entry name" value="Restrct_endonuc_II_BsuBI_C"/>
</dbReference>
<evidence type="ECO:0008006" key="5">
    <source>
        <dbReference type="Google" id="ProtNLM"/>
    </source>
</evidence>
<dbReference type="Pfam" id="PF06616">
    <property type="entry name" value="BsuBI_PstI_RE"/>
    <property type="match status" value="1"/>
</dbReference>